<dbReference type="PANTHER" id="PTHR10334">
    <property type="entry name" value="CYSTEINE-RICH SECRETORY PROTEIN-RELATED"/>
    <property type="match status" value="1"/>
</dbReference>
<feature type="domain" description="SCP" evidence="1">
    <location>
        <begin position="1"/>
        <end position="114"/>
    </location>
</feature>
<dbReference type="OrthoDB" id="43654at2759"/>
<proteinExistence type="predicted"/>
<evidence type="ECO:0000313" key="2">
    <source>
        <dbReference type="EMBL" id="VDD83073.1"/>
    </source>
</evidence>
<dbReference type="SUPFAM" id="SSF55797">
    <property type="entry name" value="PR-1-like"/>
    <property type="match status" value="1"/>
</dbReference>
<protein>
    <recommendedName>
        <fullName evidence="1">SCP domain-containing protein</fullName>
    </recommendedName>
</protein>
<dbReference type="Pfam" id="PF00188">
    <property type="entry name" value="CAP"/>
    <property type="match status" value="1"/>
</dbReference>
<dbReference type="InterPro" id="IPR014044">
    <property type="entry name" value="CAP_dom"/>
</dbReference>
<dbReference type="AlphaFoldDB" id="A0A0R3UMT7"/>
<name>A0A0R3UMT7_MESCO</name>
<dbReference type="InterPro" id="IPR001283">
    <property type="entry name" value="CRISP-related"/>
</dbReference>
<dbReference type="Gene3D" id="3.40.33.10">
    <property type="entry name" value="CAP"/>
    <property type="match status" value="1"/>
</dbReference>
<evidence type="ECO:0000313" key="3">
    <source>
        <dbReference type="Proteomes" id="UP000267029"/>
    </source>
</evidence>
<gene>
    <name evidence="2" type="ORF">MCOS_LOCUS9076</name>
</gene>
<dbReference type="EMBL" id="UXSR01005635">
    <property type="protein sequence ID" value="VDD83073.1"/>
    <property type="molecule type" value="Genomic_DNA"/>
</dbReference>
<dbReference type="STRING" id="53468.A0A0R3UMT7"/>
<sequence length="141" mass="16100">MESLAVEWVARCTLEEPDPATDGTVSFTSQNRALVGGYKPTFSHAAYEWYREKYTYDYYRNRCAGVCERYKQMVWATSTELGCAMQRCDNITSYLRKPIYYVVCVYSPMGGYVSRRPYKAGDPCSECPSGYGCSRSQCVKI</sequence>
<dbReference type="PRINTS" id="PR00837">
    <property type="entry name" value="V5TPXLIKE"/>
</dbReference>
<dbReference type="InterPro" id="IPR035940">
    <property type="entry name" value="CAP_sf"/>
</dbReference>
<reference evidence="2 3" key="1">
    <citation type="submission" date="2018-10" db="EMBL/GenBank/DDBJ databases">
        <authorList>
            <consortium name="Pathogen Informatics"/>
        </authorList>
    </citation>
    <scope>NUCLEOTIDE SEQUENCE [LARGE SCALE GENOMIC DNA]</scope>
</reference>
<accession>A0A0R3UMT7</accession>
<dbReference type="SMART" id="SM00198">
    <property type="entry name" value="SCP"/>
    <property type="match status" value="1"/>
</dbReference>
<dbReference type="Proteomes" id="UP000267029">
    <property type="component" value="Unassembled WGS sequence"/>
</dbReference>
<organism evidence="2 3">
    <name type="scientific">Mesocestoides corti</name>
    <name type="common">Flatworm</name>
    <dbReference type="NCBI Taxonomy" id="53468"/>
    <lineage>
        <taxon>Eukaryota</taxon>
        <taxon>Metazoa</taxon>
        <taxon>Spiralia</taxon>
        <taxon>Lophotrochozoa</taxon>
        <taxon>Platyhelminthes</taxon>
        <taxon>Cestoda</taxon>
        <taxon>Eucestoda</taxon>
        <taxon>Cyclophyllidea</taxon>
        <taxon>Mesocestoididae</taxon>
        <taxon>Mesocestoides</taxon>
    </lineage>
</organism>
<evidence type="ECO:0000259" key="1">
    <source>
        <dbReference type="SMART" id="SM00198"/>
    </source>
</evidence>
<keyword evidence="3" id="KW-1185">Reference proteome</keyword>